<comment type="caution">
    <text evidence="2">The sequence shown here is derived from an EMBL/GenBank/DDBJ whole genome shotgun (WGS) entry which is preliminary data.</text>
</comment>
<accession>A0AAV4C5D8</accession>
<keyword evidence="3" id="KW-1185">Reference proteome</keyword>
<name>A0AAV4C5D8_9GAST</name>
<evidence type="ECO:0000256" key="1">
    <source>
        <dbReference type="SAM" id="MobiDB-lite"/>
    </source>
</evidence>
<reference evidence="2 3" key="1">
    <citation type="journal article" date="2021" name="Elife">
        <title>Chloroplast acquisition without the gene transfer in kleptoplastic sea slugs, Plakobranchus ocellatus.</title>
        <authorList>
            <person name="Maeda T."/>
            <person name="Takahashi S."/>
            <person name="Yoshida T."/>
            <person name="Shimamura S."/>
            <person name="Takaki Y."/>
            <person name="Nagai Y."/>
            <person name="Toyoda A."/>
            <person name="Suzuki Y."/>
            <person name="Arimoto A."/>
            <person name="Ishii H."/>
            <person name="Satoh N."/>
            <person name="Nishiyama T."/>
            <person name="Hasebe M."/>
            <person name="Maruyama T."/>
            <person name="Minagawa J."/>
            <person name="Obokata J."/>
            <person name="Shigenobu S."/>
        </authorList>
    </citation>
    <scope>NUCLEOTIDE SEQUENCE [LARGE SCALE GENOMIC DNA]</scope>
</reference>
<dbReference type="Proteomes" id="UP000735302">
    <property type="component" value="Unassembled WGS sequence"/>
</dbReference>
<evidence type="ECO:0000313" key="2">
    <source>
        <dbReference type="EMBL" id="GFO26566.1"/>
    </source>
</evidence>
<dbReference type="AlphaFoldDB" id="A0AAV4C5D8"/>
<dbReference type="EMBL" id="BLXT01005846">
    <property type="protein sequence ID" value="GFO26566.1"/>
    <property type="molecule type" value="Genomic_DNA"/>
</dbReference>
<organism evidence="2 3">
    <name type="scientific">Plakobranchus ocellatus</name>
    <dbReference type="NCBI Taxonomy" id="259542"/>
    <lineage>
        <taxon>Eukaryota</taxon>
        <taxon>Metazoa</taxon>
        <taxon>Spiralia</taxon>
        <taxon>Lophotrochozoa</taxon>
        <taxon>Mollusca</taxon>
        <taxon>Gastropoda</taxon>
        <taxon>Heterobranchia</taxon>
        <taxon>Euthyneura</taxon>
        <taxon>Panpulmonata</taxon>
        <taxon>Sacoglossa</taxon>
        <taxon>Placobranchoidea</taxon>
        <taxon>Plakobranchidae</taxon>
        <taxon>Plakobranchus</taxon>
    </lineage>
</organism>
<sequence>MLRQAAPGLKTVSKSPQKGNLRLSGLPSRQGTDGEARTRDRRFTVDPRQCVQTAGDIRSYRVKGCNTTPADLKGSSTSGCSFRLAVCFFIRHFCAVLVDTDADAKFGEGKTDASISEL</sequence>
<proteinExistence type="predicted"/>
<feature type="region of interest" description="Disordered" evidence="1">
    <location>
        <begin position="1"/>
        <end position="40"/>
    </location>
</feature>
<evidence type="ECO:0000313" key="3">
    <source>
        <dbReference type="Proteomes" id="UP000735302"/>
    </source>
</evidence>
<protein>
    <submittedName>
        <fullName evidence="2">Uncharacterized protein</fullName>
    </submittedName>
</protein>
<gene>
    <name evidence="2" type="ORF">PoB_005307100</name>
</gene>